<dbReference type="RefSeq" id="XP_066913472.1">
    <property type="nucleotide sequence ID" value="XM_067057371.1"/>
</dbReference>
<protein>
    <recommendedName>
        <fullName evidence="5">Mic1 domain-containing protein</fullName>
    </recommendedName>
</protein>
<dbReference type="GO" id="GO:0035658">
    <property type="term" value="C:Mon1-Ccz1 complex"/>
    <property type="evidence" value="ECO:0007669"/>
    <property type="project" value="InterPro"/>
</dbReference>
<evidence type="ECO:0008006" key="5">
    <source>
        <dbReference type="Google" id="ProtNLM"/>
    </source>
</evidence>
<dbReference type="GeneID" id="136800716"/>
<dbReference type="Pfam" id="PF07035">
    <property type="entry name" value="RMC1_C"/>
    <property type="match status" value="1"/>
</dbReference>
<dbReference type="GO" id="GO:0031902">
    <property type="term" value="C:late endosome membrane"/>
    <property type="evidence" value="ECO:0007669"/>
    <property type="project" value="TreeGrafter"/>
</dbReference>
<dbReference type="AlphaFoldDB" id="A0A7M5UMD1"/>
<sequence>MSSFYMELLDEPLRFPPVSKEINVFFDECNKQVFAVSTEGGATKVQVKGLDKSYDTRFSLQDKGNVISLKFSPNHRILAIQRSSKSIDFMNFYEGASVEEYTQSCKGRSTLIIGFCWTSPNDIVFVTNQGIEFYQAQPEKNSLKFLKHYHHPHVTNWYVFLPESSVLLLSSGLLGNSIHPYLFKPGTIIRLPKFDVETTSSARSPPSGSLLERDVTVANIYNNIYVVILRNQPKSMNSVGAEIVLYQLQKDAPAKKTAVLRLGAVGRFAVNVVDNLVGVHHQASKTSMIFDINLPGDFDGQVTYYHPVLSPLPIEPFVMRVNKDGESSSSGDSGATRGLVCESYSANWVVFQPNIIIDAKLGCLWLLSCKLQSVTNMIDDKGRLTDFLLLRSGSKQVLVSVLELMLTPGKQSSISAISQIFDKINAVYAEFLELNTTGTTQVGEHWKENELTGRWFQKKSVLQQKDMYSSVFLPFIENESMGYKFIAAVLLEYIRSLNLFKIPVEYYMNEFIINLLVQKKLYYQLHQFLQYHVLSDSKPLACLLLSLESVYPCAYDLALDMMKRLGNDADSTIIETLLQKNRVISALKFMQSNDTIDSAAPRKFLSAAVKADDDMVFYTVFTFFQQRNLKLKKNSRFVVGDQCEVYERMFEKRFGQVSGAGKENEGFVEKLANLDL</sequence>
<feature type="domain" description="Mic1" evidence="1">
    <location>
        <begin position="391"/>
        <end position="637"/>
    </location>
</feature>
<dbReference type="InterPro" id="IPR009755">
    <property type="entry name" value="RMC1_C"/>
</dbReference>
<dbReference type="InterPro" id="IPR049040">
    <property type="entry name" value="RMC1_N"/>
</dbReference>
<evidence type="ECO:0000313" key="4">
    <source>
        <dbReference type="Proteomes" id="UP000594262"/>
    </source>
</evidence>
<feature type="domain" description="Regulator of MON1-CCZ1 complex N-terminal" evidence="2">
    <location>
        <begin position="24"/>
        <end position="143"/>
    </location>
</feature>
<dbReference type="SUPFAM" id="SSF69322">
    <property type="entry name" value="Tricorn protease domain 2"/>
    <property type="match status" value="1"/>
</dbReference>
<dbReference type="GO" id="GO:0010506">
    <property type="term" value="P:regulation of autophagy"/>
    <property type="evidence" value="ECO:0007669"/>
    <property type="project" value="InterPro"/>
</dbReference>
<dbReference type="EnsemblMetazoa" id="CLYHEMT001593.1">
    <property type="protein sequence ID" value="CLYHEMP001593.1"/>
    <property type="gene ID" value="CLYHEMG001593"/>
</dbReference>
<dbReference type="OrthoDB" id="26384at2759"/>
<dbReference type="Pfam" id="PF21029">
    <property type="entry name" value="RMC1_N"/>
    <property type="match status" value="1"/>
</dbReference>
<dbReference type="PANTHER" id="PTHR12897">
    <property type="entry name" value="COLON CANCER-ASSOCIATED PROTEIN MIC1"/>
    <property type="match status" value="1"/>
</dbReference>
<name>A0A7M5UMD1_9CNID</name>
<dbReference type="GO" id="GO:0005765">
    <property type="term" value="C:lysosomal membrane"/>
    <property type="evidence" value="ECO:0007669"/>
    <property type="project" value="TreeGrafter"/>
</dbReference>
<evidence type="ECO:0000313" key="3">
    <source>
        <dbReference type="EnsemblMetazoa" id="CLYHEMP001593.1"/>
    </source>
</evidence>
<reference evidence="3" key="1">
    <citation type="submission" date="2021-01" db="UniProtKB">
        <authorList>
            <consortium name="EnsemblMetazoa"/>
        </authorList>
    </citation>
    <scope>IDENTIFICATION</scope>
</reference>
<dbReference type="PANTHER" id="PTHR12897:SF4">
    <property type="entry name" value="REGULATOR OF MON1-CCZ1 COMPLEX"/>
    <property type="match status" value="1"/>
</dbReference>
<keyword evidence="4" id="KW-1185">Reference proteome</keyword>
<evidence type="ECO:0000259" key="1">
    <source>
        <dbReference type="Pfam" id="PF07035"/>
    </source>
</evidence>
<accession>A0A7M5UMD1</accession>
<organism evidence="3 4">
    <name type="scientific">Clytia hemisphaerica</name>
    <dbReference type="NCBI Taxonomy" id="252671"/>
    <lineage>
        <taxon>Eukaryota</taxon>
        <taxon>Metazoa</taxon>
        <taxon>Cnidaria</taxon>
        <taxon>Hydrozoa</taxon>
        <taxon>Hydroidolina</taxon>
        <taxon>Leptothecata</taxon>
        <taxon>Obeliida</taxon>
        <taxon>Clytiidae</taxon>
        <taxon>Clytia</taxon>
    </lineage>
</organism>
<proteinExistence type="predicted"/>
<evidence type="ECO:0000259" key="2">
    <source>
        <dbReference type="Pfam" id="PF21029"/>
    </source>
</evidence>
<dbReference type="InterPro" id="IPR040371">
    <property type="entry name" value="RMC1"/>
</dbReference>
<dbReference type="Proteomes" id="UP000594262">
    <property type="component" value="Unplaced"/>
</dbReference>